<gene>
    <name evidence="1" type="ORF">E0F89_05795</name>
</gene>
<dbReference type="AlphaFoldDB" id="A0A4R5AY69"/>
<comment type="caution">
    <text evidence="1">The sequence shown here is derived from an EMBL/GenBank/DDBJ whole genome shotgun (WGS) entry which is preliminary data.</text>
</comment>
<accession>A0A4R5AY69</accession>
<dbReference type="EMBL" id="SMFM01000002">
    <property type="protein sequence ID" value="TDD77110.1"/>
    <property type="molecule type" value="Genomic_DNA"/>
</dbReference>
<proteinExistence type="predicted"/>
<organism evidence="1 2">
    <name type="scientific">Flavobacterium caseinilyticum</name>
    <dbReference type="NCBI Taxonomy" id="2541732"/>
    <lineage>
        <taxon>Bacteria</taxon>
        <taxon>Pseudomonadati</taxon>
        <taxon>Bacteroidota</taxon>
        <taxon>Flavobacteriia</taxon>
        <taxon>Flavobacteriales</taxon>
        <taxon>Flavobacteriaceae</taxon>
        <taxon>Flavobacterium</taxon>
    </lineage>
</organism>
<dbReference type="RefSeq" id="WP_131908906.1">
    <property type="nucleotide sequence ID" value="NZ_SMFM01000002.1"/>
</dbReference>
<evidence type="ECO:0000313" key="1">
    <source>
        <dbReference type="EMBL" id="TDD77110.1"/>
    </source>
</evidence>
<dbReference type="Proteomes" id="UP000295278">
    <property type="component" value="Unassembled WGS sequence"/>
</dbReference>
<sequence>MAAVTTSVLGLGMSGFQAWQGIEDKRKGEKARQDYNRQDLDQSNAYENIAISTVGSDIMREEAQRSSANTVDALRNMGSRGVAMLPGVLANDNRNNQEGRDYIDNQINKRSYAIAGDQTAIRGMKEDRENADLAGIGQQIQSGQQNMWSGIRGVGSSLMYAANNVDWSKDGSGSQADKDMANMGGGAMNQNQFNNSYMPRYTSMLKDFNKF</sequence>
<dbReference type="OrthoDB" id="1454013at2"/>
<name>A0A4R5AY69_9FLAO</name>
<protein>
    <submittedName>
        <fullName evidence="1">Uncharacterized protein</fullName>
    </submittedName>
</protein>
<evidence type="ECO:0000313" key="2">
    <source>
        <dbReference type="Proteomes" id="UP000295278"/>
    </source>
</evidence>
<keyword evidence="2" id="KW-1185">Reference proteome</keyword>
<reference evidence="1 2" key="1">
    <citation type="submission" date="2019-03" db="EMBL/GenBank/DDBJ databases">
        <title>Flavobacterium AT-3-2 sp. nov., isolated from arctic soil.</title>
        <authorList>
            <person name="Chaudhary D.K."/>
        </authorList>
    </citation>
    <scope>NUCLEOTIDE SEQUENCE [LARGE SCALE GENOMIC DNA]</scope>
    <source>
        <strain evidence="1 2">AT-3-2</strain>
    </source>
</reference>